<proteinExistence type="predicted"/>
<comment type="caution">
    <text evidence="2">The sequence shown here is derived from an EMBL/GenBank/DDBJ whole genome shotgun (WGS) entry which is preliminary data.</text>
</comment>
<dbReference type="Gene3D" id="3.90.25.10">
    <property type="entry name" value="UDP-galactose 4-epimerase, domain 1"/>
    <property type="match status" value="1"/>
</dbReference>
<gene>
    <name evidence="2" type="ORF">N7452_010484</name>
</gene>
<dbReference type="SUPFAM" id="SSF51735">
    <property type="entry name" value="NAD(P)-binding Rossmann-fold domains"/>
    <property type="match status" value="1"/>
</dbReference>
<organism evidence="2 3">
    <name type="scientific">Penicillium brevicompactum</name>
    <dbReference type="NCBI Taxonomy" id="5074"/>
    <lineage>
        <taxon>Eukaryota</taxon>
        <taxon>Fungi</taxon>
        <taxon>Dikarya</taxon>
        <taxon>Ascomycota</taxon>
        <taxon>Pezizomycotina</taxon>
        <taxon>Eurotiomycetes</taxon>
        <taxon>Eurotiomycetidae</taxon>
        <taxon>Eurotiales</taxon>
        <taxon>Aspergillaceae</taxon>
        <taxon>Penicillium</taxon>
    </lineage>
</organism>
<dbReference type="Proteomes" id="UP001147695">
    <property type="component" value="Unassembled WGS sequence"/>
</dbReference>
<dbReference type="EMBL" id="JAPZBQ010000005">
    <property type="protein sequence ID" value="KAJ5330094.1"/>
    <property type="molecule type" value="Genomic_DNA"/>
</dbReference>
<dbReference type="PANTHER" id="PTHR47129:SF1">
    <property type="entry name" value="NMRA-LIKE DOMAIN-CONTAINING PROTEIN"/>
    <property type="match status" value="1"/>
</dbReference>
<evidence type="ECO:0000313" key="3">
    <source>
        <dbReference type="Proteomes" id="UP001147695"/>
    </source>
</evidence>
<dbReference type="PANTHER" id="PTHR47129">
    <property type="entry name" value="QUINONE OXIDOREDUCTASE 2"/>
    <property type="match status" value="1"/>
</dbReference>
<accession>A0A9W9UC79</accession>
<evidence type="ECO:0000313" key="2">
    <source>
        <dbReference type="EMBL" id="KAJ5330094.1"/>
    </source>
</evidence>
<evidence type="ECO:0000259" key="1">
    <source>
        <dbReference type="Pfam" id="PF05368"/>
    </source>
</evidence>
<sequence length="310" mass="33890">MVTTIGVFPAAGGLGGSTVNHLSKQVPAWQLILIARKPEKLANFQQDGASVRQADYDQPSSLETAFDGVDVLMLISYASFELEHRVKSHRLAIDAALKSGVKYIFYSSLGFGSGLSDKSVAHVMGAHLETEKYLSSLKDKVSYTSIREGLYSESFPIYTSYFDPQNPVNEITIPHSGDGPGVTWVKRDELGEATANLIVSYVNNPTNFKYHNETVLLSGPREISLAETVEIIGRVLGKPLSIREISVAEYAKLPQIGNNNTYHGVELSKEWATAWQAIKNGETAVVSPALGEILGREPESYEQTIKELLA</sequence>
<dbReference type="InterPro" id="IPR052718">
    <property type="entry name" value="NmrA-type_oxidoreductase"/>
</dbReference>
<dbReference type="Pfam" id="PF05368">
    <property type="entry name" value="NmrA"/>
    <property type="match status" value="1"/>
</dbReference>
<dbReference type="AlphaFoldDB" id="A0A9W9UC79"/>
<name>A0A9W9UC79_PENBR</name>
<feature type="domain" description="NmrA-like" evidence="1">
    <location>
        <begin position="3"/>
        <end position="265"/>
    </location>
</feature>
<reference evidence="2" key="1">
    <citation type="submission" date="2022-12" db="EMBL/GenBank/DDBJ databases">
        <authorList>
            <person name="Petersen C."/>
        </authorList>
    </citation>
    <scope>NUCLEOTIDE SEQUENCE</scope>
    <source>
        <strain evidence="2">IBT 35673</strain>
    </source>
</reference>
<reference evidence="2" key="2">
    <citation type="journal article" date="2023" name="IMA Fungus">
        <title>Comparative genomic study of the Penicillium genus elucidates a diverse pangenome and 15 lateral gene transfer events.</title>
        <authorList>
            <person name="Petersen C."/>
            <person name="Sorensen T."/>
            <person name="Nielsen M.R."/>
            <person name="Sondergaard T.E."/>
            <person name="Sorensen J.L."/>
            <person name="Fitzpatrick D.A."/>
            <person name="Frisvad J.C."/>
            <person name="Nielsen K.L."/>
        </authorList>
    </citation>
    <scope>NUCLEOTIDE SEQUENCE</scope>
    <source>
        <strain evidence="2">IBT 35673</strain>
    </source>
</reference>
<protein>
    <recommendedName>
        <fullName evidence="1">NmrA-like domain-containing protein</fullName>
    </recommendedName>
</protein>
<dbReference type="InterPro" id="IPR008030">
    <property type="entry name" value="NmrA-like"/>
</dbReference>
<dbReference type="Gene3D" id="3.40.50.720">
    <property type="entry name" value="NAD(P)-binding Rossmann-like Domain"/>
    <property type="match status" value="1"/>
</dbReference>
<dbReference type="InterPro" id="IPR036291">
    <property type="entry name" value="NAD(P)-bd_dom_sf"/>
</dbReference>